<comment type="caution">
    <text evidence="1">The sequence shown here is derived from an EMBL/GenBank/DDBJ whole genome shotgun (WGS) entry which is preliminary data.</text>
</comment>
<dbReference type="Gramene" id="OMO87979">
    <property type="protein sequence ID" value="OMO87979"/>
    <property type="gene ID" value="CCACVL1_08620"/>
</dbReference>
<evidence type="ECO:0000313" key="2">
    <source>
        <dbReference type="Proteomes" id="UP000188268"/>
    </source>
</evidence>
<keyword evidence="2" id="KW-1185">Reference proteome</keyword>
<protein>
    <submittedName>
        <fullName evidence="1">Uncharacterized protein</fullName>
    </submittedName>
</protein>
<reference evidence="1 2" key="1">
    <citation type="submission" date="2013-09" db="EMBL/GenBank/DDBJ databases">
        <title>Corchorus capsularis genome sequencing.</title>
        <authorList>
            <person name="Alam M."/>
            <person name="Haque M.S."/>
            <person name="Islam M.S."/>
            <person name="Emdad E.M."/>
            <person name="Islam M.M."/>
            <person name="Ahmed B."/>
            <person name="Halim A."/>
            <person name="Hossen Q.M.M."/>
            <person name="Hossain M.Z."/>
            <person name="Ahmed R."/>
            <person name="Khan M.M."/>
            <person name="Islam R."/>
            <person name="Rashid M.M."/>
            <person name="Khan S.A."/>
            <person name="Rahman M.S."/>
            <person name="Alam M."/>
        </authorList>
    </citation>
    <scope>NUCLEOTIDE SEQUENCE [LARGE SCALE GENOMIC DNA]</scope>
    <source>
        <strain evidence="2">cv. CVL-1</strain>
        <tissue evidence="1">Whole seedling</tissue>
    </source>
</reference>
<organism evidence="1 2">
    <name type="scientific">Corchorus capsularis</name>
    <name type="common">Jute</name>
    <dbReference type="NCBI Taxonomy" id="210143"/>
    <lineage>
        <taxon>Eukaryota</taxon>
        <taxon>Viridiplantae</taxon>
        <taxon>Streptophyta</taxon>
        <taxon>Embryophyta</taxon>
        <taxon>Tracheophyta</taxon>
        <taxon>Spermatophyta</taxon>
        <taxon>Magnoliopsida</taxon>
        <taxon>eudicotyledons</taxon>
        <taxon>Gunneridae</taxon>
        <taxon>Pentapetalae</taxon>
        <taxon>rosids</taxon>
        <taxon>malvids</taxon>
        <taxon>Malvales</taxon>
        <taxon>Malvaceae</taxon>
        <taxon>Grewioideae</taxon>
        <taxon>Apeibeae</taxon>
        <taxon>Corchorus</taxon>
    </lineage>
</organism>
<gene>
    <name evidence="1" type="ORF">CCACVL1_08620</name>
</gene>
<name>A0A1R3IZF8_COCAP</name>
<dbReference type="EMBL" id="AWWV01009123">
    <property type="protein sequence ID" value="OMO87979.1"/>
    <property type="molecule type" value="Genomic_DNA"/>
</dbReference>
<proteinExistence type="predicted"/>
<dbReference type="STRING" id="210143.A0A1R3IZF8"/>
<accession>A0A1R3IZF8</accession>
<evidence type="ECO:0000313" key="1">
    <source>
        <dbReference type="EMBL" id="OMO87979.1"/>
    </source>
</evidence>
<dbReference type="Proteomes" id="UP000188268">
    <property type="component" value="Unassembled WGS sequence"/>
</dbReference>
<dbReference type="AlphaFoldDB" id="A0A1R3IZF8"/>
<sequence>MEVESKERWREFQANFNLGNSSAVSMAFVSILRKSANSLAPLAIRLTRVQNSCIATIALNHGYQSQKPNVNKFYPNTLHFSTAAASVVDGFPKGFPFDIQDNHLS</sequence>